<keyword evidence="1" id="KW-1133">Transmembrane helix</keyword>
<proteinExistence type="predicted"/>
<dbReference type="CDD" id="cd01098">
    <property type="entry name" value="PAN_AP_plant"/>
    <property type="match status" value="1"/>
</dbReference>
<reference evidence="3" key="1">
    <citation type="submission" date="2018-11" db="EMBL/GenBank/DDBJ databases">
        <authorList>
            <consortium name="Genoscope - CEA"/>
            <person name="William W."/>
        </authorList>
    </citation>
    <scope>NUCLEOTIDE SEQUENCE</scope>
</reference>
<dbReference type="EMBL" id="LR031874">
    <property type="protein sequence ID" value="VDD26535.1"/>
    <property type="molecule type" value="Genomic_DNA"/>
</dbReference>
<evidence type="ECO:0000256" key="1">
    <source>
        <dbReference type="SAM" id="Phobius"/>
    </source>
</evidence>
<dbReference type="AlphaFoldDB" id="A0A3P6DWV5"/>
<dbReference type="Pfam" id="PF08276">
    <property type="entry name" value="PAN_2"/>
    <property type="match status" value="1"/>
</dbReference>
<dbReference type="InterPro" id="IPR003609">
    <property type="entry name" value="Pan_app"/>
</dbReference>
<organism evidence="3">
    <name type="scientific">Brassica oleracea</name>
    <name type="common">Wild cabbage</name>
    <dbReference type="NCBI Taxonomy" id="3712"/>
    <lineage>
        <taxon>Eukaryota</taxon>
        <taxon>Viridiplantae</taxon>
        <taxon>Streptophyta</taxon>
        <taxon>Embryophyta</taxon>
        <taxon>Tracheophyta</taxon>
        <taxon>Spermatophyta</taxon>
        <taxon>Magnoliopsida</taxon>
        <taxon>eudicotyledons</taxon>
        <taxon>Gunneridae</taxon>
        <taxon>Pentapetalae</taxon>
        <taxon>rosids</taxon>
        <taxon>malvids</taxon>
        <taxon>Brassicales</taxon>
        <taxon>Brassicaceae</taxon>
        <taxon>Brassiceae</taxon>
        <taxon>Brassica</taxon>
    </lineage>
</organism>
<dbReference type="PROSITE" id="PS50948">
    <property type="entry name" value="PAN"/>
    <property type="match status" value="1"/>
</dbReference>
<dbReference type="SUPFAM" id="SSF56112">
    <property type="entry name" value="Protein kinase-like (PK-like)"/>
    <property type="match status" value="1"/>
</dbReference>
<accession>A0A3P6DWV5</accession>
<feature type="domain" description="Apple" evidence="2">
    <location>
        <begin position="1"/>
        <end position="63"/>
    </location>
</feature>
<dbReference type="PANTHER" id="PTHR32444:SF206">
    <property type="entry name" value="S-LOCUS GLYCOPROTEIN"/>
    <property type="match status" value="1"/>
</dbReference>
<feature type="transmembrane region" description="Helical" evidence="1">
    <location>
        <begin position="82"/>
        <end position="102"/>
    </location>
</feature>
<keyword evidence="1" id="KW-0472">Membrane</keyword>
<sequence>MASFDRRINLKKCEERCLRDCTCTSFAAADVRNGGTGCVMWTRQLNDTRTYSIGGQDLYVKLAPADIVFSSDEERDRNGKKIGWSVGVSLMLILSVIVFCFWKRRRKKAKAAATPIVQNQVLIYGVVLPRQIPPGETLIGVLLDNALVEDLELPLMEFEAVLTATEHFLTVTKLEKVASAVYKGRLLDGQEIAVKRLSEMSAQGTNEFMNEVRLIARLQHINLVRLLGCCVDEGREDLDLRVLGESKPRFSSLWFNQKQYAKLANEI</sequence>
<dbReference type="Pfam" id="PF07714">
    <property type="entry name" value="PK_Tyr_Ser-Thr"/>
    <property type="match status" value="1"/>
</dbReference>
<gene>
    <name evidence="3" type="ORF">BOLC2T11644H</name>
</gene>
<name>A0A3P6DWV5_BRAOL</name>
<dbReference type="GO" id="GO:0004672">
    <property type="term" value="F:protein kinase activity"/>
    <property type="evidence" value="ECO:0007669"/>
    <property type="project" value="InterPro"/>
</dbReference>
<dbReference type="PANTHER" id="PTHR32444">
    <property type="entry name" value="BULB-TYPE LECTIN DOMAIN-CONTAINING PROTEIN"/>
    <property type="match status" value="1"/>
</dbReference>
<dbReference type="InterPro" id="IPR011009">
    <property type="entry name" value="Kinase-like_dom_sf"/>
</dbReference>
<dbReference type="InterPro" id="IPR001245">
    <property type="entry name" value="Ser-Thr/Tyr_kinase_cat_dom"/>
</dbReference>
<evidence type="ECO:0000313" key="3">
    <source>
        <dbReference type="EMBL" id="VDD26535.1"/>
    </source>
</evidence>
<dbReference type="Gene3D" id="3.30.200.20">
    <property type="entry name" value="Phosphorylase Kinase, domain 1"/>
    <property type="match status" value="1"/>
</dbReference>
<keyword evidence="1" id="KW-0812">Transmembrane</keyword>
<evidence type="ECO:0000259" key="2">
    <source>
        <dbReference type="PROSITE" id="PS50948"/>
    </source>
</evidence>
<protein>
    <recommendedName>
        <fullName evidence="2">Apple domain-containing protein</fullName>
    </recommendedName>
</protein>